<dbReference type="SUPFAM" id="SSF53335">
    <property type="entry name" value="S-adenosyl-L-methionine-dependent methyltransferases"/>
    <property type="match status" value="1"/>
</dbReference>
<dbReference type="InterPro" id="IPR029044">
    <property type="entry name" value="Nucleotide-diphossugar_trans"/>
</dbReference>
<feature type="repeat" description="TPR" evidence="1">
    <location>
        <begin position="808"/>
        <end position="841"/>
    </location>
</feature>
<dbReference type="Gene3D" id="1.25.40.10">
    <property type="entry name" value="Tetratricopeptide repeat domain"/>
    <property type="match status" value="3"/>
</dbReference>
<evidence type="ECO:0000313" key="3">
    <source>
        <dbReference type="EMBL" id="MCY6370401.1"/>
    </source>
</evidence>
<reference evidence="3" key="1">
    <citation type="submission" date="2022-12" db="EMBL/GenBank/DDBJ databases">
        <authorList>
            <person name="Wang J."/>
        </authorList>
    </citation>
    <scope>NUCLEOTIDE SEQUENCE</scope>
    <source>
        <strain evidence="3">HY-42-06</strain>
    </source>
</reference>
<dbReference type="Gene3D" id="3.90.550.10">
    <property type="entry name" value="Spore Coat Polysaccharide Biosynthesis Protein SpsA, Chain A"/>
    <property type="match status" value="1"/>
</dbReference>
<dbReference type="PANTHER" id="PTHR43630:SF2">
    <property type="entry name" value="GLYCOSYLTRANSFERASE"/>
    <property type="match status" value="1"/>
</dbReference>
<dbReference type="GO" id="GO:0032259">
    <property type="term" value="P:methylation"/>
    <property type="evidence" value="ECO:0007669"/>
    <property type="project" value="UniProtKB-KW"/>
</dbReference>
<dbReference type="Proteomes" id="UP001079657">
    <property type="component" value="Unassembled WGS sequence"/>
</dbReference>
<dbReference type="SUPFAM" id="SSF53448">
    <property type="entry name" value="Nucleotide-diphospho-sugar transferases"/>
    <property type="match status" value="1"/>
</dbReference>
<evidence type="ECO:0000313" key="4">
    <source>
        <dbReference type="Proteomes" id="UP001079657"/>
    </source>
</evidence>
<dbReference type="PANTHER" id="PTHR43630">
    <property type="entry name" value="POLY-BETA-1,6-N-ACETYL-D-GLUCOSAMINE SYNTHASE"/>
    <property type="match status" value="1"/>
</dbReference>
<protein>
    <submittedName>
        <fullName evidence="3">Methyltransferase domain-containing protein</fullName>
    </submittedName>
</protein>
<dbReference type="GO" id="GO:0008168">
    <property type="term" value="F:methyltransferase activity"/>
    <property type="evidence" value="ECO:0007669"/>
    <property type="project" value="UniProtKB-KW"/>
</dbReference>
<keyword evidence="4" id="KW-1185">Reference proteome</keyword>
<organism evidence="3 4">
    <name type="scientific">Clostridium ganghwense</name>
    <dbReference type="NCBI Taxonomy" id="312089"/>
    <lineage>
        <taxon>Bacteria</taxon>
        <taxon>Bacillati</taxon>
        <taxon>Bacillota</taxon>
        <taxon>Clostridia</taxon>
        <taxon>Eubacteriales</taxon>
        <taxon>Clostridiaceae</taxon>
        <taxon>Clostridium</taxon>
    </lineage>
</organism>
<evidence type="ECO:0000259" key="2">
    <source>
        <dbReference type="Pfam" id="PF00535"/>
    </source>
</evidence>
<dbReference type="CDD" id="cd02511">
    <property type="entry name" value="Beta4Glucosyltransferase"/>
    <property type="match status" value="1"/>
</dbReference>
<evidence type="ECO:0000256" key="1">
    <source>
        <dbReference type="PROSITE-ProRule" id="PRU00339"/>
    </source>
</evidence>
<dbReference type="PROSITE" id="PS50005">
    <property type="entry name" value="TPR"/>
    <property type="match status" value="1"/>
</dbReference>
<dbReference type="SMART" id="SM00028">
    <property type="entry name" value="TPR"/>
    <property type="match status" value="7"/>
</dbReference>
<proteinExistence type="predicted"/>
<dbReference type="InterPro" id="IPR011990">
    <property type="entry name" value="TPR-like_helical_dom_sf"/>
</dbReference>
<dbReference type="InterPro" id="IPR001173">
    <property type="entry name" value="Glyco_trans_2-like"/>
</dbReference>
<dbReference type="InterPro" id="IPR029063">
    <property type="entry name" value="SAM-dependent_MTases_sf"/>
</dbReference>
<sequence length="1119" mass="132861">MKLSIAMMVKNEEKHLKECLEGLNKLREQVDSELIIVDTGSTDNTVNIAKEYTDKVYFHKWNNNFSEMRNITVNYCKGEWFFYIDGDEVMQNPQHMIEFFKSNLYKEYNSATVKIRNFMKSKNEKACAVFTAARLFKKDKDFHFEGAVHNQPVVKMPIYNINTEFLHYGYINDDKELMERKFKRTAGILKKELKKDPNNIYYLFQLSISYSMHKDNKESLETITKAYNLVKERENKREYLYVYMQLIKAYMSNEKYDLALKICKETYEIDKECIDNLSYMGTCYIKNHEYNNGIECYKKHIELLKTYDANKDLSMVYYTTNKKNYELNEIARIYNMLGKSDKALEYLNKIDDKEELSECYIVNIPIYIKNEMLEKIYDSYEYMKSKNKNETGFLNVLEKVIQTLDDEKKKEVYKLFSKNEDEYGVLNKIRTDTDSIEENLLDKINFEDREMYFADAFYYFLKQNKNISKYIFNLRENKINRFFTYIIVTYKDGKKVLNDYLESIEDLKDLKGKRIQKILMRSLLIVDYFQDDEYKEVFKKYIENGYSFLEKIYNKELLKEDNLHFLFTDEDEFMVYMNLAKECKNNDTKQYLVYLRKALKAYPTMKKGIEILKEHLEKELNPVNAEFENYKVKVKETIKNLIANNELDSAGAVIDEYEQIVKDDIEMYSIKAVICIMENKIDDAEKYLYEGLHIDKLNFDLLYNLAYLYEIKNEKELELEFYKKAINSCRIDEIVGELRNKIFTLKNDMKCSAESNIIKKQKKLFREIDNENKRNIIRTTEQLLNEKKFLEVINIFNYYLKHSNVSIGEMYYFVGRAYNALENFEKAIKYHNISIRIEPYLSNIVDKNNIILNYNFEEETSNCIGCGGVEFKIINVSNQSVSESNKGIINPIRTWVKCKKCGLVYSNPVATENRMNKYYSIISKEKFGGIYGDIKQREAFLFQMSNCRLDNISKITNEKLILDIGTGVGFFVKAALDRGFKAYGLELTKEDCEYAKNHYGLDLIRKNFYSFNENEQYDIVTMFEVIEHLRTPLKDLKRINKLVKMNGIFVIATPILDSEYGKKTKEKNVFWHVVTHLSYFTEGVLSKYLKNAGFEIISIVDSMETMGRKEFYCKKIKNL</sequence>
<dbReference type="CDD" id="cd02440">
    <property type="entry name" value="AdoMet_MTases"/>
    <property type="match status" value="1"/>
</dbReference>
<dbReference type="Gene3D" id="3.40.50.150">
    <property type="entry name" value="Vaccinia Virus protein VP39"/>
    <property type="match status" value="1"/>
</dbReference>
<keyword evidence="3" id="KW-0808">Transferase</keyword>
<name>A0ABT4CMX0_9CLOT</name>
<feature type="domain" description="Glycosyltransferase 2-like" evidence="2">
    <location>
        <begin position="4"/>
        <end position="100"/>
    </location>
</feature>
<keyword evidence="3" id="KW-0489">Methyltransferase</keyword>
<dbReference type="Pfam" id="PF13489">
    <property type="entry name" value="Methyltransf_23"/>
    <property type="match status" value="1"/>
</dbReference>
<dbReference type="InterPro" id="IPR019734">
    <property type="entry name" value="TPR_rpt"/>
</dbReference>
<accession>A0ABT4CMX0</accession>
<dbReference type="EMBL" id="JAPQES010000002">
    <property type="protein sequence ID" value="MCY6370401.1"/>
    <property type="molecule type" value="Genomic_DNA"/>
</dbReference>
<dbReference type="SUPFAM" id="SSF48452">
    <property type="entry name" value="TPR-like"/>
    <property type="match status" value="2"/>
</dbReference>
<dbReference type="Pfam" id="PF00535">
    <property type="entry name" value="Glycos_transf_2"/>
    <property type="match status" value="1"/>
</dbReference>
<comment type="caution">
    <text evidence="3">The sequence shown here is derived from an EMBL/GenBank/DDBJ whole genome shotgun (WGS) entry which is preliminary data.</text>
</comment>
<dbReference type="RefSeq" id="WP_268049143.1">
    <property type="nucleotide sequence ID" value="NZ_JAPQES010000002.1"/>
</dbReference>
<keyword evidence="1" id="KW-0802">TPR repeat</keyword>
<gene>
    <name evidence="3" type="ORF">OXH55_07110</name>
</gene>